<gene>
    <name evidence="1" type="ORF">RFH988_LOCUS38384</name>
</gene>
<organism evidence="1">
    <name type="scientific">Rotaria sordida</name>
    <dbReference type="NCBI Taxonomy" id="392033"/>
    <lineage>
        <taxon>Eukaryota</taxon>
        <taxon>Metazoa</taxon>
        <taxon>Spiralia</taxon>
        <taxon>Gnathifera</taxon>
        <taxon>Rotifera</taxon>
        <taxon>Eurotatoria</taxon>
        <taxon>Bdelloidea</taxon>
        <taxon>Philodinida</taxon>
        <taxon>Philodinidae</taxon>
        <taxon>Rotaria</taxon>
    </lineage>
</organism>
<protein>
    <recommendedName>
        <fullName evidence="2">C2H2-type domain-containing protein</fullName>
    </recommendedName>
</protein>
<sequence length="508" mass="57425">YFDCQFLEVIIEIASRGAAADPTRSSNLITPCITLDDLTERLKLRGFLLSRSATYLRLLSRRSHSTEGKRHVQTAPVKLISSSNDEHKKHEDQYFSTNTINHLKTLAGTFGSDAVFFLSQDDKARVPIGLPAARKQAPLLMHLEYKISIPDHDFVVALGHKLIPSVYAACVINEKQEVTYSGPTYISLRSGKHDSSTAETHHYDFSLLFKSQEFEQVMKHNGKCKPIVIITVDGGPDENPRYSKTLAGGVQLFKKYELDCLFVASNCPGRSAFNMVERRMAPLSNQLAGLILPHAYYGSHLDDNGNTIDAELEIQNFKRAGECLSKVWSELVIDSHPVVCEYIEPMNRKNLPVLNANELDLQWLKVHKNLSSSLNPNTLDLNCLQVCGGQSQYLLQIIKCNDSKCCSNWRTNYSKVFFQHFLPPPFPFKVGQNGICIAELNDKDGRFLDLYQRLQMDNLLSKKNIAYDHNCPSIQAELQKRTCPICFLYHPSAAAMKRHKRLHSSNYL</sequence>
<dbReference type="PANTHER" id="PTHR46954">
    <property type="entry name" value="C2H2-TYPE DOMAIN-CONTAINING PROTEIN"/>
    <property type="match status" value="1"/>
</dbReference>
<reference evidence="1" key="1">
    <citation type="submission" date="2021-02" db="EMBL/GenBank/DDBJ databases">
        <authorList>
            <person name="Nowell W R."/>
        </authorList>
    </citation>
    <scope>NUCLEOTIDE SEQUENCE</scope>
</reference>
<comment type="caution">
    <text evidence="1">The sequence shown here is derived from an EMBL/GenBank/DDBJ whole genome shotgun (WGS) entry which is preliminary data.</text>
</comment>
<dbReference type="Proteomes" id="UP000663882">
    <property type="component" value="Unassembled WGS sequence"/>
</dbReference>
<dbReference type="PANTHER" id="PTHR46954:SF1">
    <property type="entry name" value="C2H2-TYPE DOMAIN-CONTAINING PROTEIN"/>
    <property type="match status" value="1"/>
</dbReference>
<dbReference type="OrthoDB" id="7698126at2759"/>
<name>A0A815SDT7_9BILA</name>
<feature type="non-terminal residue" evidence="1">
    <location>
        <position position="508"/>
    </location>
</feature>
<accession>A0A815SDT7</accession>
<evidence type="ECO:0008006" key="2">
    <source>
        <dbReference type="Google" id="ProtNLM"/>
    </source>
</evidence>
<proteinExistence type="predicted"/>
<evidence type="ECO:0000313" key="1">
    <source>
        <dbReference type="EMBL" id="CAF1490633.1"/>
    </source>
</evidence>
<feature type="non-terminal residue" evidence="1">
    <location>
        <position position="1"/>
    </location>
</feature>
<dbReference type="AlphaFoldDB" id="A0A815SDT7"/>
<dbReference type="EMBL" id="CAJNOO010009283">
    <property type="protein sequence ID" value="CAF1490633.1"/>
    <property type="molecule type" value="Genomic_DNA"/>
</dbReference>